<evidence type="ECO:0000313" key="3">
    <source>
        <dbReference type="Proteomes" id="UP000324222"/>
    </source>
</evidence>
<proteinExistence type="predicted"/>
<organism evidence="2 3">
    <name type="scientific">Portunus trituberculatus</name>
    <name type="common">Swimming crab</name>
    <name type="synonym">Neptunus trituberculatus</name>
    <dbReference type="NCBI Taxonomy" id="210409"/>
    <lineage>
        <taxon>Eukaryota</taxon>
        <taxon>Metazoa</taxon>
        <taxon>Ecdysozoa</taxon>
        <taxon>Arthropoda</taxon>
        <taxon>Crustacea</taxon>
        <taxon>Multicrustacea</taxon>
        <taxon>Malacostraca</taxon>
        <taxon>Eumalacostraca</taxon>
        <taxon>Eucarida</taxon>
        <taxon>Decapoda</taxon>
        <taxon>Pleocyemata</taxon>
        <taxon>Brachyura</taxon>
        <taxon>Eubrachyura</taxon>
        <taxon>Portunoidea</taxon>
        <taxon>Portunidae</taxon>
        <taxon>Portuninae</taxon>
        <taxon>Portunus</taxon>
    </lineage>
</organism>
<dbReference type="EMBL" id="VSRR010001557">
    <property type="protein sequence ID" value="MPC26118.1"/>
    <property type="molecule type" value="Genomic_DNA"/>
</dbReference>
<dbReference type="Proteomes" id="UP000324222">
    <property type="component" value="Unassembled WGS sequence"/>
</dbReference>
<feature type="region of interest" description="Disordered" evidence="1">
    <location>
        <begin position="40"/>
        <end position="64"/>
    </location>
</feature>
<gene>
    <name evidence="2" type="ORF">E2C01_019250</name>
</gene>
<protein>
    <submittedName>
        <fullName evidence="2">Uncharacterized protein</fullName>
    </submittedName>
</protein>
<comment type="caution">
    <text evidence="2">The sequence shown here is derived from an EMBL/GenBank/DDBJ whole genome shotgun (WGS) entry which is preliminary data.</text>
</comment>
<feature type="compositionally biased region" description="Polar residues" evidence="1">
    <location>
        <begin position="49"/>
        <end position="64"/>
    </location>
</feature>
<reference evidence="2 3" key="1">
    <citation type="submission" date="2019-05" db="EMBL/GenBank/DDBJ databases">
        <title>Another draft genome of Portunus trituberculatus and its Hox gene families provides insights of decapod evolution.</title>
        <authorList>
            <person name="Jeong J.-H."/>
            <person name="Song I."/>
            <person name="Kim S."/>
            <person name="Choi T."/>
            <person name="Kim D."/>
            <person name="Ryu S."/>
            <person name="Kim W."/>
        </authorList>
    </citation>
    <scope>NUCLEOTIDE SEQUENCE [LARGE SCALE GENOMIC DNA]</scope>
    <source>
        <tissue evidence="2">Muscle</tissue>
    </source>
</reference>
<sequence length="64" mass="7116">MTKDLAHRHPHDTTQHAPCCVCSTTRLRCPWATLPPTPISITDRYEASPHSTAQHSTARQHSTA</sequence>
<evidence type="ECO:0000256" key="1">
    <source>
        <dbReference type="SAM" id="MobiDB-lite"/>
    </source>
</evidence>
<name>A0A5B7DXD5_PORTR</name>
<keyword evidence="3" id="KW-1185">Reference proteome</keyword>
<dbReference type="AlphaFoldDB" id="A0A5B7DXD5"/>
<accession>A0A5B7DXD5</accession>
<evidence type="ECO:0000313" key="2">
    <source>
        <dbReference type="EMBL" id="MPC26118.1"/>
    </source>
</evidence>